<dbReference type="STRING" id="1186196.SAMN04489841_1310"/>
<feature type="domain" description="DUF7350" evidence="2">
    <location>
        <begin position="263"/>
        <end position="399"/>
    </location>
</feature>
<name>A0A1H9EJD9_9EURY</name>
<sequence>MDRRTFLRRTTLPAAIAVAGCSAPSGGADERTGDHNDGGTGNSSGSGAADVEGTAPIPRIDDPPAAVYLPGHRKAMRVLDPVTAGEYALVPMLSYPHPFWVVTGTDRQAVEPDAGRGVHLMLVCWDPETGVVFPGDAEPRVTISRNGDRIASRPLWPMLSQEMGVHFGDNVSLPSDGTYTARVDLPPVPTRLTGSLAGRFTEGGTASFEFTYDRAFREEVVDGIELLDRERWGDRGALEPMHHGAGGGPSPEIPYSALPPADAYPGTHLVDPAADADGGSGDGLPESGDATFVVTLLEAGSRLAPGDDRSLLVSPRTPYNRVPLVNTSMRAVVERDGEPVDESRKLERTLDGEFGLWYGRPVADVRTGDTVRITIESPPQAARHQGYETAFFEMEPLELVVP</sequence>
<dbReference type="Gene3D" id="2.60.40.2480">
    <property type="entry name" value="Periplasmic metal-binding protein Tp34-type"/>
    <property type="match status" value="1"/>
</dbReference>
<feature type="compositionally biased region" description="Low complexity" evidence="1">
    <location>
        <begin position="45"/>
        <end position="63"/>
    </location>
</feature>
<dbReference type="PROSITE" id="PS51257">
    <property type="entry name" value="PROKAR_LIPOPROTEIN"/>
    <property type="match status" value="1"/>
</dbReference>
<dbReference type="InterPro" id="IPR055774">
    <property type="entry name" value="DUF7350"/>
</dbReference>
<protein>
    <recommendedName>
        <fullName evidence="2">DUF7350 domain-containing protein</fullName>
    </recommendedName>
</protein>
<feature type="region of interest" description="Disordered" evidence="1">
    <location>
        <begin position="20"/>
        <end position="63"/>
    </location>
</feature>
<evidence type="ECO:0000313" key="4">
    <source>
        <dbReference type="Proteomes" id="UP000199114"/>
    </source>
</evidence>
<dbReference type="Pfam" id="PF24041">
    <property type="entry name" value="DUF7350"/>
    <property type="match status" value="1"/>
</dbReference>
<feature type="compositionally biased region" description="Basic and acidic residues" evidence="1">
    <location>
        <begin position="28"/>
        <end position="37"/>
    </location>
</feature>
<dbReference type="Proteomes" id="UP000199114">
    <property type="component" value="Unassembled WGS sequence"/>
</dbReference>
<dbReference type="InterPro" id="IPR038482">
    <property type="entry name" value="Tp34-type_sf"/>
</dbReference>
<evidence type="ECO:0000259" key="2">
    <source>
        <dbReference type="Pfam" id="PF24041"/>
    </source>
</evidence>
<keyword evidence="4" id="KW-1185">Reference proteome</keyword>
<organism evidence="3 4">
    <name type="scientific">Natrinema salaciae</name>
    <dbReference type="NCBI Taxonomy" id="1186196"/>
    <lineage>
        <taxon>Archaea</taxon>
        <taxon>Methanobacteriati</taxon>
        <taxon>Methanobacteriota</taxon>
        <taxon>Stenosarchaea group</taxon>
        <taxon>Halobacteria</taxon>
        <taxon>Halobacteriales</taxon>
        <taxon>Natrialbaceae</taxon>
        <taxon>Natrinema</taxon>
    </lineage>
</organism>
<dbReference type="AlphaFoldDB" id="A0A1H9EJD9"/>
<evidence type="ECO:0000313" key="3">
    <source>
        <dbReference type="EMBL" id="SEQ25779.1"/>
    </source>
</evidence>
<dbReference type="EMBL" id="FOFD01000002">
    <property type="protein sequence ID" value="SEQ25779.1"/>
    <property type="molecule type" value="Genomic_DNA"/>
</dbReference>
<dbReference type="RefSeq" id="WP_090615203.1">
    <property type="nucleotide sequence ID" value="NZ_FOFD01000002.1"/>
</dbReference>
<dbReference type="OrthoDB" id="156174at2157"/>
<reference evidence="4" key="1">
    <citation type="submission" date="2016-10" db="EMBL/GenBank/DDBJ databases">
        <authorList>
            <person name="Varghese N."/>
            <person name="Submissions S."/>
        </authorList>
    </citation>
    <scope>NUCLEOTIDE SEQUENCE [LARGE SCALE GENOMIC DNA]</scope>
    <source>
        <strain evidence="4">DSM 25055</strain>
    </source>
</reference>
<evidence type="ECO:0000256" key="1">
    <source>
        <dbReference type="SAM" id="MobiDB-lite"/>
    </source>
</evidence>
<proteinExistence type="predicted"/>
<accession>A0A1H9EJD9</accession>
<gene>
    <name evidence="3" type="ORF">SAMN04489841_1310</name>
</gene>